<reference evidence="1 2" key="1">
    <citation type="submission" date="2019-09" db="EMBL/GenBank/DDBJ databases">
        <title>Genome sequence and assembly of Adhaeribacter sp.</title>
        <authorList>
            <person name="Chhetri G."/>
        </authorList>
    </citation>
    <scope>NUCLEOTIDE SEQUENCE [LARGE SCALE GENOMIC DNA]</scope>
    <source>
        <strain evidence="1 2">DK36</strain>
    </source>
</reference>
<dbReference type="RefSeq" id="WP_150089805.1">
    <property type="nucleotide sequence ID" value="NZ_VWSF01000013.1"/>
</dbReference>
<dbReference type="Pfam" id="PF19458">
    <property type="entry name" value="DUF5995"/>
    <property type="match status" value="1"/>
</dbReference>
<evidence type="ECO:0000313" key="1">
    <source>
        <dbReference type="EMBL" id="KAA5543461.1"/>
    </source>
</evidence>
<dbReference type="AlphaFoldDB" id="A0A5M6D7F8"/>
<gene>
    <name evidence="1" type="ORF">F0145_16210</name>
</gene>
<sequence length="251" mass="28358">MIARTIDEVLTALEEIIADCTRNNNRAGYFAMVYYCTTLRVKKDILLNNFEDGPRMEQFDVLFANYYLQAWHQWQKNQPPAAAWKIAFETATQTPAILMQHLLLGMNAHINLDLGAAAVETMRGDRLQHLQRDFNSINAILGAMIDKVQENIGKISPLMGLLDLHARNHDELLVQFSINLARDGAWRFAQELNSKTAADYPVFLAARDNCIAQLGKNLANPRGLLLKYTLKAIRATENQPPAKIINLLKVL</sequence>
<dbReference type="EMBL" id="VWSF01000013">
    <property type="protein sequence ID" value="KAA5543461.1"/>
    <property type="molecule type" value="Genomic_DNA"/>
</dbReference>
<dbReference type="InterPro" id="IPR046037">
    <property type="entry name" value="DUF5995"/>
</dbReference>
<evidence type="ECO:0000313" key="2">
    <source>
        <dbReference type="Proteomes" id="UP000323426"/>
    </source>
</evidence>
<protein>
    <submittedName>
        <fullName evidence="1">Uncharacterized protein</fullName>
    </submittedName>
</protein>
<comment type="caution">
    <text evidence="1">The sequence shown here is derived from an EMBL/GenBank/DDBJ whole genome shotgun (WGS) entry which is preliminary data.</text>
</comment>
<accession>A0A5M6D7F8</accession>
<organism evidence="1 2">
    <name type="scientific">Adhaeribacter rhizoryzae</name>
    <dbReference type="NCBI Taxonomy" id="2607907"/>
    <lineage>
        <taxon>Bacteria</taxon>
        <taxon>Pseudomonadati</taxon>
        <taxon>Bacteroidota</taxon>
        <taxon>Cytophagia</taxon>
        <taxon>Cytophagales</taxon>
        <taxon>Hymenobacteraceae</taxon>
        <taxon>Adhaeribacter</taxon>
    </lineage>
</organism>
<proteinExistence type="predicted"/>
<name>A0A5M6D7F8_9BACT</name>
<keyword evidence="2" id="KW-1185">Reference proteome</keyword>
<dbReference type="Proteomes" id="UP000323426">
    <property type="component" value="Unassembled WGS sequence"/>
</dbReference>